<evidence type="ECO:0000313" key="4">
    <source>
        <dbReference type="Proteomes" id="UP001363151"/>
    </source>
</evidence>
<evidence type="ECO:0000313" key="3">
    <source>
        <dbReference type="EMBL" id="KAK7242695.1"/>
    </source>
</evidence>
<name>A0ABR1G2Z4_AURAN</name>
<comment type="caution">
    <text evidence="3">The sequence shown here is derived from an EMBL/GenBank/DDBJ whole genome shotgun (WGS) entry which is preliminary data.</text>
</comment>
<protein>
    <recommendedName>
        <fullName evidence="5">Secreted protein</fullName>
    </recommendedName>
</protein>
<feature type="signal peptide" evidence="2">
    <location>
        <begin position="1"/>
        <end position="17"/>
    </location>
</feature>
<feature type="coiled-coil region" evidence="1">
    <location>
        <begin position="53"/>
        <end position="80"/>
    </location>
</feature>
<keyword evidence="1" id="KW-0175">Coiled coil</keyword>
<keyword evidence="2" id="KW-0732">Signal</keyword>
<organism evidence="3 4">
    <name type="scientific">Aureococcus anophagefferens</name>
    <name type="common">Harmful bloom alga</name>
    <dbReference type="NCBI Taxonomy" id="44056"/>
    <lineage>
        <taxon>Eukaryota</taxon>
        <taxon>Sar</taxon>
        <taxon>Stramenopiles</taxon>
        <taxon>Ochrophyta</taxon>
        <taxon>Pelagophyceae</taxon>
        <taxon>Pelagomonadales</taxon>
        <taxon>Pelagomonadaceae</taxon>
        <taxon>Aureococcus</taxon>
    </lineage>
</organism>
<dbReference type="Proteomes" id="UP001363151">
    <property type="component" value="Unassembled WGS sequence"/>
</dbReference>
<evidence type="ECO:0000256" key="1">
    <source>
        <dbReference type="SAM" id="Coils"/>
    </source>
</evidence>
<reference evidence="3 4" key="1">
    <citation type="submission" date="2024-03" db="EMBL/GenBank/DDBJ databases">
        <title>Aureococcus anophagefferens CCMP1851 and Kratosvirus quantuckense: Draft genome of a second virus-susceptible host strain in the model system.</title>
        <authorList>
            <person name="Chase E."/>
            <person name="Truchon A.R."/>
            <person name="Schepens W."/>
            <person name="Wilhelm S.W."/>
        </authorList>
    </citation>
    <scope>NUCLEOTIDE SEQUENCE [LARGE SCALE GENOMIC DNA]</scope>
    <source>
        <strain evidence="3 4">CCMP1851</strain>
    </source>
</reference>
<accession>A0ABR1G2Z4</accession>
<evidence type="ECO:0000256" key="2">
    <source>
        <dbReference type="SAM" id="SignalP"/>
    </source>
</evidence>
<feature type="chain" id="PRO_5045318694" description="Secreted protein" evidence="2">
    <location>
        <begin position="18"/>
        <end position="106"/>
    </location>
</feature>
<keyword evidence="4" id="KW-1185">Reference proteome</keyword>
<dbReference type="PROSITE" id="PS51257">
    <property type="entry name" value="PROKAR_LIPOPROTEIN"/>
    <property type="match status" value="1"/>
</dbReference>
<gene>
    <name evidence="3" type="ORF">SO694_000164126</name>
</gene>
<evidence type="ECO:0008006" key="5">
    <source>
        <dbReference type="Google" id="ProtNLM"/>
    </source>
</evidence>
<sequence>MRRAATLALMFATAACGQPLTELSEEQDAEAIKEMRLRQEAANPECAATATELELARMEIAALEHDNELLSSENKILADENHLEDVVSDIREYLAHVMDGDDVVPP</sequence>
<dbReference type="EMBL" id="JBBJCI010000141">
    <property type="protein sequence ID" value="KAK7242695.1"/>
    <property type="molecule type" value="Genomic_DNA"/>
</dbReference>
<proteinExistence type="predicted"/>